<keyword evidence="6 7" id="KW-0819">tRNA processing</keyword>
<name>A0A450ZC70_9GAMM</name>
<feature type="binding site" evidence="7">
    <location>
        <position position="145"/>
    </location>
    <ligand>
        <name>substrate</name>
    </ligand>
</feature>
<accession>A0A450ZC70</accession>
<keyword evidence="3 7" id="KW-0489">Methyltransferase</keyword>
<evidence type="ECO:0000256" key="5">
    <source>
        <dbReference type="ARBA" id="ARBA00022691"/>
    </source>
</evidence>
<feature type="binding site" evidence="7">
    <location>
        <position position="66"/>
    </location>
    <ligand>
        <name>S-adenosyl-L-methionine</name>
        <dbReference type="ChEBI" id="CHEBI:59789"/>
    </ligand>
</feature>
<dbReference type="GO" id="GO:0043527">
    <property type="term" value="C:tRNA methyltransferase complex"/>
    <property type="evidence" value="ECO:0007669"/>
    <property type="project" value="TreeGrafter"/>
</dbReference>
<evidence type="ECO:0000256" key="1">
    <source>
        <dbReference type="ARBA" id="ARBA00000142"/>
    </source>
</evidence>
<evidence type="ECO:0000256" key="4">
    <source>
        <dbReference type="ARBA" id="ARBA00022679"/>
    </source>
</evidence>
<sequence length="250" mass="28909">MHTTFEKEPSPARHRKVRSFVRRPGRITRAQRQAIATDWRRFGVELEGHALDLDAIFGRRAPRYLEIGFGMGDGLLEMVSTNPQRDYLGVEVYEPGLGRLIHRLSQENLSNARVMRGDAQDVLETCIAPHALDGVLLYFPDPWPKKRHHKRRIVQPDFVSLVCERLRAGGRLELATDWEDYAMHMLKVLETEPRLHNLAGSGRFSPRPDHRPLTKFERRGQRLGHRIWDLSFCASSKKHSAIELQNIARR</sequence>
<feature type="binding site" evidence="7">
    <location>
        <begin position="214"/>
        <end position="217"/>
    </location>
    <ligand>
        <name>substrate</name>
    </ligand>
</feature>
<dbReference type="NCBIfam" id="TIGR00091">
    <property type="entry name" value="tRNA (guanosine(46)-N7)-methyltransferase TrmB"/>
    <property type="match status" value="1"/>
</dbReference>
<comment type="caution">
    <text evidence="7">Lacks conserved residue(s) required for the propagation of feature annotation.</text>
</comment>
<dbReference type="PANTHER" id="PTHR23417">
    <property type="entry name" value="3-DEOXY-D-MANNO-OCTULOSONIC-ACID TRANSFERASE/TRNA GUANINE-N 7 - -METHYLTRANSFERASE"/>
    <property type="match status" value="1"/>
</dbReference>
<evidence type="ECO:0000313" key="8">
    <source>
        <dbReference type="EMBL" id="VFK51385.1"/>
    </source>
</evidence>
<dbReference type="Pfam" id="PF02390">
    <property type="entry name" value="Methyltransf_4"/>
    <property type="match status" value="1"/>
</dbReference>
<evidence type="ECO:0000256" key="2">
    <source>
        <dbReference type="ARBA" id="ARBA00003015"/>
    </source>
</evidence>
<dbReference type="SUPFAM" id="SSF53335">
    <property type="entry name" value="S-adenosyl-L-methionine-dependent methyltransferases"/>
    <property type="match status" value="1"/>
</dbReference>
<reference evidence="8" key="1">
    <citation type="submission" date="2019-02" db="EMBL/GenBank/DDBJ databases">
        <authorList>
            <person name="Gruber-Vodicka R. H."/>
            <person name="Seah K. B. B."/>
        </authorList>
    </citation>
    <scope>NUCLEOTIDE SEQUENCE</scope>
    <source>
        <strain evidence="8">BECK_BZ126</strain>
    </source>
</reference>
<gene>
    <name evidence="7" type="primary">trmB</name>
    <name evidence="8" type="ORF">BECKTC1821F_GA0114240_100175</name>
</gene>
<dbReference type="AlphaFoldDB" id="A0A450ZC70"/>
<dbReference type="Gene3D" id="3.40.50.150">
    <property type="entry name" value="Vaccinia Virus protein VP39"/>
    <property type="match status" value="1"/>
</dbReference>
<dbReference type="PROSITE" id="PS51625">
    <property type="entry name" value="SAM_MT_TRMB"/>
    <property type="match status" value="1"/>
</dbReference>
<proteinExistence type="inferred from homology"/>
<organism evidence="8">
    <name type="scientific">Candidatus Kentrum sp. TC</name>
    <dbReference type="NCBI Taxonomy" id="2126339"/>
    <lineage>
        <taxon>Bacteria</taxon>
        <taxon>Pseudomonadati</taxon>
        <taxon>Pseudomonadota</taxon>
        <taxon>Gammaproteobacteria</taxon>
        <taxon>Candidatus Kentrum</taxon>
    </lineage>
</organism>
<comment type="pathway">
    <text evidence="7">tRNA modification; N(7)-methylguanine-tRNA biosynthesis.</text>
</comment>
<comment type="function">
    <text evidence="2 7">Catalyzes the formation of N(7)-methylguanine at position 46 (m7G46) in tRNA.</text>
</comment>
<keyword evidence="4 7" id="KW-0808">Transferase</keyword>
<dbReference type="InterPro" id="IPR029063">
    <property type="entry name" value="SAM-dependent_MTases_sf"/>
</dbReference>
<dbReference type="EMBL" id="CAADFW010000001">
    <property type="protein sequence ID" value="VFK51385.1"/>
    <property type="molecule type" value="Genomic_DNA"/>
</dbReference>
<keyword evidence="5 7" id="KW-0949">S-adenosyl-L-methionine</keyword>
<comment type="similarity">
    <text evidence="7">Belongs to the class I-like SAM-binding methyltransferase superfamily. TrmB family.</text>
</comment>
<dbReference type="InterPro" id="IPR003358">
    <property type="entry name" value="tRNA_(Gua-N-7)_MeTrfase_Trmb"/>
</dbReference>
<feature type="binding site" evidence="7">
    <location>
        <position position="177"/>
    </location>
    <ligand>
        <name>substrate</name>
    </ligand>
</feature>
<feature type="binding site" evidence="7">
    <location>
        <position position="91"/>
    </location>
    <ligand>
        <name>S-adenosyl-L-methionine</name>
        <dbReference type="ChEBI" id="CHEBI:59789"/>
    </ligand>
</feature>
<comment type="catalytic activity">
    <reaction evidence="1 7">
        <text>guanosine(46) in tRNA + S-adenosyl-L-methionine = N(7)-methylguanosine(46) in tRNA + S-adenosyl-L-homocysteine</text>
        <dbReference type="Rhea" id="RHEA:42708"/>
        <dbReference type="Rhea" id="RHEA-COMP:10188"/>
        <dbReference type="Rhea" id="RHEA-COMP:10189"/>
        <dbReference type="ChEBI" id="CHEBI:57856"/>
        <dbReference type="ChEBI" id="CHEBI:59789"/>
        <dbReference type="ChEBI" id="CHEBI:74269"/>
        <dbReference type="ChEBI" id="CHEBI:74480"/>
        <dbReference type="EC" id="2.1.1.33"/>
    </reaction>
</comment>
<dbReference type="HAMAP" id="MF_01057">
    <property type="entry name" value="tRNA_methyltr_TrmB"/>
    <property type="match status" value="1"/>
</dbReference>
<dbReference type="PANTHER" id="PTHR23417:SF14">
    <property type="entry name" value="PENTACOTRIPEPTIDE-REPEAT REGION OF PRORP DOMAIN-CONTAINING PROTEIN"/>
    <property type="match status" value="1"/>
</dbReference>
<feature type="binding site" evidence="7">
    <location>
        <position position="118"/>
    </location>
    <ligand>
        <name>S-adenosyl-L-methionine</name>
        <dbReference type="ChEBI" id="CHEBI:59789"/>
    </ligand>
</feature>
<dbReference type="EC" id="2.1.1.33" evidence="7"/>
<protein>
    <recommendedName>
        <fullName evidence="7">tRNA (guanine-N(7)-)-methyltransferase</fullName>
        <ecNumber evidence="7">2.1.1.33</ecNumber>
    </recommendedName>
    <alternativeName>
        <fullName evidence="7">tRNA (guanine(46)-N(7))-methyltransferase</fullName>
    </alternativeName>
    <alternativeName>
        <fullName evidence="7">tRNA(m7G46)-methyltransferase</fullName>
    </alternativeName>
</protein>
<evidence type="ECO:0000256" key="6">
    <source>
        <dbReference type="ARBA" id="ARBA00022694"/>
    </source>
</evidence>
<feature type="binding site" evidence="7">
    <location>
        <position position="141"/>
    </location>
    <ligand>
        <name>S-adenosyl-L-methionine</name>
        <dbReference type="ChEBI" id="CHEBI:59789"/>
    </ligand>
</feature>
<evidence type="ECO:0000256" key="3">
    <source>
        <dbReference type="ARBA" id="ARBA00022603"/>
    </source>
</evidence>
<dbReference type="GO" id="GO:0008176">
    <property type="term" value="F:tRNA (guanine(46)-N7)-methyltransferase activity"/>
    <property type="evidence" value="ECO:0007669"/>
    <property type="project" value="UniProtKB-UniRule"/>
</dbReference>
<evidence type="ECO:0000256" key="7">
    <source>
        <dbReference type="HAMAP-Rule" id="MF_01057"/>
    </source>
</evidence>
<dbReference type="UniPathway" id="UPA00989"/>
<dbReference type="InterPro" id="IPR055361">
    <property type="entry name" value="tRNA_methyltr_TrmB_bact"/>
</dbReference>